<evidence type="ECO:0000259" key="2">
    <source>
        <dbReference type="Pfam" id="PF12229"/>
    </source>
</evidence>
<dbReference type="PANTHER" id="PTHR35788">
    <property type="entry name" value="EXPORTED PROTEIN-RELATED"/>
    <property type="match status" value="1"/>
</dbReference>
<feature type="transmembrane region" description="Helical" evidence="1">
    <location>
        <begin position="7"/>
        <end position="27"/>
    </location>
</feature>
<dbReference type="RefSeq" id="WP_102237703.1">
    <property type="nucleotide sequence ID" value="NZ_BAAAIM010000007.1"/>
</dbReference>
<keyword evidence="1" id="KW-0472">Membrane</keyword>
<feature type="domain" description="YoaR-like putative peptidoglycan binding" evidence="2">
    <location>
        <begin position="271"/>
        <end position="308"/>
    </location>
</feature>
<evidence type="ECO:0000256" key="1">
    <source>
        <dbReference type="SAM" id="Phobius"/>
    </source>
</evidence>
<keyword evidence="1" id="KW-0812">Transmembrane</keyword>
<evidence type="ECO:0000313" key="3">
    <source>
        <dbReference type="EMBL" id="PMD06047.1"/>
    </source>
</evidence>
<dbReference type="EMBL" id="PNHK01000001">
    <property type="protein sequence ID" value="PMD06047.1"/>
    <property type="molecule type" value="Genomic_DNA"/>
</dbReference>
<dbReference type="InterPro" id="IPR052913">
    <property type="entry name" value="Glycopeptide_resist_protein"/>
</dbReference>
<dbReference type="Proteomes" id="UP000235598">
    <property type="component" value="Unassembled WGS sequence"/>
</dbReference>
<accession>A0A2N6VPL0</accession>
<proteinExistence type="predicted"/>
<sequence length="558" mass="61067">MDKKRVYRIGIVCCILFVAYVVIAFFLTRHALDGTRVVSRDVGGMSHDEVVQTIKENAREDSFMVFAEGDYGDTSVSAEDLGITVDADATARQVAGFTLNPVTIVKRIKATYDEGNVALIKRIDDEKLAQTSDRIAHELSRETINATVYFNSERAFSSDNSEDGLGMDSAEVKKAVLETIDSGWNSIGVPTKVTNADVSDAQASARAYEIDQGLGDKDVVLDAGGGKKLRIPVELIRRFGYFNDKLELCFRDEEFRNAVMDENPGVGEHIVNARFEFPDGKPTVKPAQDGVSVDSTELTRAVREAISSPDNTASVGVGEQKAPFSTKDAEAMKLPDVIAQFATDNPQNDERNARLEHVAKKISGTVVKPGETFDFNAVVGPAWAEPGYEPFPQRTVLGGVEDDSLGGPHSQLATTLFNAALEAGLEIREQHGGSQRPSVYPDGRDVIVNTRTNFVFANTTDKPIVIESFVNDNKTHVKIHGTKQFDVELSTTDRWNVTAGLPPKKETGSRCVSYPSLDGGSVLTYRVIKDRNKDQPATRDTFYREYSEQQGQTCSGKS</sequence>
<gene>
    <name evidence="3" type="ORF">CJ199_01205</name>
</gene>
<dbReference type="OrthoDB" id="9813301at2"/>
<protein>
    <recommendedName>
        <fullName evidence="2">YoaR-like putative peptidoglycan binding domain-containing protein</fullName>
    </recommendedName>
</protein>
<dbReference type="Pfam" id="PF04294">
    <property type="entry name" value="VanW"/>
    <property type="match status" value="1"/>
</dbReference>
<organism evidence="3 4">
    <name type="scientific">Brevibacterium paucivorans</name>
    <dbReference type="NCBI Taxonomy" id="170994"/>
    <lineage>
        <taxon>Bacteria</taxon>
        <taxon>Bacillati</taxon>
        <taxon>Actinomycetota</taxon>
        <taxon>Actinomycetes</taxon>
        <taxon>Micrococcales</taxon>
        <taxon>Brevibacteriaceae</taxon>
        <taxon>Brevibacterium</taxon>
    </lineage>
</organism>
<dbReference type="AlphaFoldDB" id="A0A2N6VPL0"/>
<dbReference type="PANTHER" id="PTHR35788:SF1">
    <property type="entry name" value="EXPORTED PROTEIN"/>
    <property type="match status" value="1"/>
</dbReference>
<dbReference type="InterPro" id="IPR022029">
    <property type="entry name" value="YoaR-like_PG-bd"/>
</dbReference>
<keyword evidence="1" id="KW-1133">Transmembrane helix</keyword>
<reference evidence="3 4" key="1">
    <citation type="submission" date="2017-09" db="EMBL/GenBank/DDBJ databases">
        <title>Bacterial strain isolated from the female urinary microbiota.</title>
        <authorList>
            <person name="Thomas-White K."/>
            <person name="Kumar N."/>
            <person name="Forster S."/>
            <person name="Putonti C."/>
            <person name="Lawley T."/>
            <person name="Wolfe A.J."/>
        </authorList>
    </citation>
    <scope>NUCLEOTIDE SEQUENCE [LARGE SCALE GENOMIC DNA]</scope>
    <source>
        <strain evidence="3 4">UMB1301</strain>
    </source>
</reference>
<name>A0A2N6VPL0_9MICO</name>
<evidence type="ECO:0000313" key="4">
    <source>
        <dbReference type="Proteomes" id="UP000235598"/>
    </source>
</evidence>
<dbReference type="Pfam" id="PF12229">
    <property type="entry name" value="PG_binding_4"/>
    <property type="match status" value="1"/>
</dbReference>
<comment type="caution">
    <text evidence="3">The sequence shown here is derived from an EMBL/GenBank/DDBJ whole genome shotgun (WGS) entry which is preliminary data.</text>
</comment>
<dbReference type="InterPro" id="IPR007391">
    <property type="entry name" value="Vancomycin_resist_VanW"/>
</dbReference>